<dbReference type="Proteomes" id="UP000593571">
    <property type="component" value="Unassembled WGS sequence"/>
</dbReference>
<dbReference type="PANTHER" id="PTHR31254:SF1">
    <property type="entry name" value="TEKTIN BUNDLE-INTERACTING PROTEIN 1"/>
    <property type="match status" value="1"/>
</dbReference>
<accession>A0A7J8BQ04</accession>
<dbReference type="InterPro" id="IPR029203">
    <property type="entry name" value="TKTI1"/>
</dbReference>
<evidence type="ECO:0000313" key="2">
    <source>
        <dbReference type="EMBL" id="KAF6400495.1"/>
    </source>
</evidence>
<dbReference type="AlphaFoldDB" id="A0A7J8BQ04"/>
<evidence type="ECO:0000313" key="3">
    <source>
        <dbReference type="Proteomes" id="UP000593571"/>
    </source>
</evidence>
<dbReference type="EMBL" id="JACASE010000016">
    <property type="protein sequence ID" value="KAF6400495.1"/>
    <property type="molecule type" value="Genomic_DNA"/>
</dbReference>
<feature type="compositionally biased region" description="Polar residues" evidence="1">
    <location>
        <begin position="30"/>
        <end position="41"/>
    </location>
</feature>
<name>A0A7J8BQ04_ROUAE</name>
<protein>
    <submittedName>
        <fullName evidence="2">Uncharacterized protein</fullName>
    </submittedName>
</protein>
<organism evidence="2 3">
    <name type="scientific">Rousettus aegyptiacus</name>
    <name type="common">Egyptian fruit bat</name>
    <name type="synonym">Pteropus aegyptiacus</name>
    <dbReference type="NCBI Taxonomy" id="9407"/>
    <lineage>
        <taxon>Eukaryota</taxon>
        <taxon>Metazoa</taxon>
        <taxon>Chordata</taxon>
        <taxon>Craniata</taxon>
        <taxon>Vertebrata</taxon>
        <taxon>Euteleostomi</taxon>
        <taxon>Mammalia</taxon>
        <taxon>Eutheria</taxon>
        <taxon>Laurasiatheria</taxon>
        <taxon>Chiroptera</taxon>
        <taxon>Yinpterochiroptera</taxon>
        <taxon>Pteropodoidea</taxon>
        <taxon>Pteropodidae</taxon>
        <taxon>Rousettinae</taxon>
        <taxon>Rousettus</taxon>
    </lineage>
</organism>
<feature type="region of interest" description="Disordered" evidence="1">
    <location>
        <begin position="1"/>
        <end position="50"/>
    </location>
</feature>
<keyword evidence="3" id="KW-1185">Reference proteome</keyword>
<dbReference type="Pfam" id="PF15041">
    <property type="entry name" value="TKTI1"/>
    <property type="match status" value="1"/>
</dbReference>
<comment type="caution">
    <text evidence="2">The sequence shown here is derived from an EMBL/GenBank/DDBJ whole genome shotgun (WGS) entry which is preliminary data.</text>
</comment>
<sequence>MSAGCGGRDWSPGQPRPEHPESGHTALPGKSSQEPRGNMQTLRREATRSCVPQGTLEVDFPASLYNDDYLSLAGPRWTPAIRQAVRWKYTPMGRDAAGQSWYTGLTNSDSREAWYTLPRSLDSPYREAYAHWQGCYGHRERSMPSAYTQHLRETAWHDPIVPAQHRAPSTRWGTVLWTDRPIRGKEYAVNRHRYGVEPPGRVSDYVPDLSAQQRPRYTTQSYRQWDLEPYCPAIGQRPPAVHTPTL</sequence>
<dbReference type="PANTHER" id="PTHR31254">
    <property type="entry name" value="HYPOTHETICAL PROTEIN LOC690617"/>
    <property type="match status" value="1"/>
</dbReference>
<gene>
    <name evidence="2" type="ORF">HJG63_001752</name>
</gene>
<proteinExistence type="predicted"/>
<reference evidence="2 3" key="1">
    <citation type="journal article" date="2020" name="Nature">
        <title>Six reference-quality genomes reveal evolution of bat adaptations.</title>
        <authorList>
            <person name="Jebb D."/>
            <person name="Huang Z."/>
            <person name="Pippel M."/>
            <person name="Hughes G.M."/>
            <person name="Lavrichenko K."/>
            <person name="Devanna P."/>
            <person name="Winkler S."/>
            <person name="Jermiin L.S."/>
            <person name="Skirmuntt E.C."/>
            <person name="Katzourakis A."/>
            <person name="Burkitt-Gray L."/>
            <person name="Ray D.A."/>
            <person name="Sullivan K.A.M."/>
            <person name="Roscito J.G."/>
            <person name="Kirilenko B.M."/>
            <person name="Davalos L.M."/>
            <person name="Corthals A.P."/>
            <person name="Power M.L."/>
            <person name="Jones G."/>
            <person name="Ransome R.D."/>
            <person name="Dechmann D.K.N."/>
            <person name="Locatelli A.G."/>
            <person name="Puechmaille S.J."/>
            <person name="Fedrigo O."/>
            <person name="Jarvis E.D."/>
            <person name="Hiller M."/>
            <person name="Vernes S.C."/>
            <person name="Myers E.W."/>
            <person name="Teeling E.C."/>
        </authorList>
    </citation>
    <scope>NUCLEOTIDE SEQUENCE [LARGE SCALE GENOMIC DNA]</scope>
    <source>
        <strain evidence="2">MRouAeg1</strain>
        <tissue evidence="2">Muscle</tissue>
    </source>
</reference>
<evidence type="ECO:0000256" key="1">
    <source>
        <dbReference type="SAM" id="MobiDB-lite"/>
    </source>
</evidence>